<reference evidence="2" key="1">
    <citation type="submission" date="2022-11" db="UniProtKB">
        <authorList>
            <consortium name="WormBaseParasite"/>
        </authorList>
    </citation>
    <scope>IDENTIFICATION</scope>
</reference>
<organism evidence="1 2">
    <name type="scientific">Parascaris equorum</name>
    <name type="common">Equine roundworm</name>
    <dbReference type="NCBI Taxonomy" id="6256"/>
    <lineage>
        <taxon>Eukaryota</taxon>
        <taxon>Metazoa</taxon>
        <taxon>Ecdysozoa</taxon>
        <taxon>Nematoda</taxon>
        <taxon>Chromadorea</taxon>
        <taxon>Rhabditida</taxon>
        <taxon>Spirurina</taxon>
        <taxon>Ascaridomorpha</taxon>
        <taxon>Ascaridoidea</taxon>
        <taxon>Ascarididae</taxon>
        <taxon>Parascaris</taxon>
    </lineage>
</organism>
<dbReference type="AlphaFoldDB" id="A0A914S2Q6"/>
<proteinExistence type="predicted"/>
<accession>A0A914S2Q6</accession>
<evidence type="ECO:0000313" key="2">
    <source>
        <dbReference type="WBParaSite" id="PEQ_0001306501-mRNA-1"/>
    </source>
</evidence>
<keyword evidence="1" id="KW-1185">Reference proteome</keyword>
<evidence type="ECO:0000313" key="1">
    <source>
        <dbReference type="Proteomes" id="UP000887564"/>
    </source>
</evidence>
<dbReference type="Proteomes" id="UP000887564">
    <property type="component" value="Unplaced"/>
</dbReference>
<sequence length="88" mass="9607">MASRTKKTELFYFPLLIQLLDNVISVGLNMRQREATGSKGTQVFSSGSDGFDSEVAWFTTCLFNTDSGRGADSSEVVEFSPKTTQITG</sequence>
<name>A0A914S2Q6_PAREQ</name>
<protein>
    <submittedName>
        <fullName evidence="2">Uncharacterized protein</fullName>
    </submittedName>
</protein>
<dbReference type="WBParaSite" id="PEQ_0001306501-mRNA-1">
    <property type="protein sequence ID" value="PEQ_0001306501-mRNA-1"/>
    <property type="gene ID" value="PEQ_0001306501"/>
</dbReference>